<organism evidence="2 3">
    <name type="scientific">Corynebacterium doosanense CAU 212 = DSM 45436</name>
    <dbReference type="NCBI Taxonomy" id="558173"/>
    <lineage>
        <taxon>Bacteria</taxon>
        <taxon>Bacillati</taxon>
        <taxon>Actinomycetota</taxon>
        <taxon>Actinomycetes</taxon>
        <taxon>Mycobacteriales</taxon>
        <taxon>Corynebacteriaceae</taxon>
        <taxon>Corynebacterium</taxon>
    </lineage>
</organism>
<dbReference type="HOGENOM" id="CLU_026624_0_2_11"/>
<dbReference type="eggNOG" id="COG0627">
    <property type="taxonomic scope" value="Bacteria"/>
</dbReference>
<keyword evidence="3" id="KW-1185">Reference proteome</keyword>
<proteinExistence type="predicted"/>
<dbReference type="RefSeq" id="WP_018021413.1">
    <property type="nucleotide sequence ID" value="NZ_AQUX01000002.1"/>
</dbReference>
<dbReference type="SUPFAM" id="SSF53474">
    <property type="entry name" value="alpha/beta-Hydrolases"/>
    <property type="match status" value="1"/>
</dbReference>
<feature type="signal peptide" evidence="1">
    <location>
        <begin position="1"/>
        <end position="29"/>
    </location>
</feature>
<dbReference type="GO" id="GO:0016747">
    <property type="term" value="F:acyltransferase activity, transferring groups other than amino-acyl groups"/>
    <property type="evidence" value="ECO:0007669"/>
    <property type="project" value="TreeGrafter"/>
</dbReference>
<sequence length="373" mass="39193">MKKLLRTFAAPTLAVSLALAVTPVTIAQAATAEPASNAAVSPLASAPLRPNGQAQKWFAIAQGDARVDEVTVHSTSMNRDIPLAVIPATDGDGNRLENAPTIYMLNGAGGAEQDNDWLSDNPTTEDNVGTIEFYSGKGVNVVIPMAGAFSYYLDWVEEPDGAYLQGPQKWETFLVNELPGVIEPHLNAGDKRGIIGFSMSALPAMLLAEHNPGMYDAVAGFSGHYQTTSEIDHQLHGLTLQRGGATPRQMLGPAGSPASVAADAVGNAESLRGTAIYASNGSGLASETDLPGYYIGRGANQTAASTASATLQVEGGVIEAATNASTHNLDAKLQSLDIPATFNYRNTGTHSWPSWRSDVHESWPVFEGAFAQK</sequence>
<dbReference type="Proteomes" id="UP000029914">
    <property type="component" value="Chromosome"/>
</dbReference>
<dbReference type="EMBL" id="CP006764">
    <property type="protein sequence ID" value="AIT60195.1"/>
    <property type="molecule type" value="Genomic_DNA"/>
</dbReference>
<dbReference type="InterPro" id="IPR000801">
    <property type="entry name" value="Esterase-like"/>
</dbReference>
<reference evidence="2 3" key="1">
    <citation type="submission" date="2013-09" db="EMBL/GenBank/DDBJ databases">
        <title>Complete genome sequence of Corynebacterium doosanense CAU 212(T) (=DSM 45436(T)), isolated from activated sludge.</title>
        <authorList>
            <person name="Schaffert L."/>
            <person name="Albersmeier A."/>
            <person name="Kalinowski J."/>
            <person name="Ruckert C."/>
        </authorList>
    </citation>
    <scope>NUCLEOTIDE SEQUENCE [LARGE SCALE GENOMIC DNA]</scope>
    <source>
        <strain evidence="2 3">CAU 212</strain>
    </source>
</reference>
<dbReference type="KEGG" id="cdo:CDOO_02190"/>
<dbReference type="STRING" id="558173.CDOO_02190"/>
<dbReference type="AlphaFoldDB" id="A0A097IDK1"/>
<feature type="chain" id="PRO_5001935774" evidence="1">
    <location>
        <begin position="30"/>
        <end position="373"/>
    </location>
</feature>
<dbReference type="InterPro" id="IPR029058">
    <property type="entry name" value="AB_hydrolase_fold"/>
</dbReference>
<dbReference type="Gene3D" id="3.40.50.1820">
    <property type="entry name" value="alpha/beta hydrolase"/>
    <property type="match status" value="1"/>
</dbReference>
<dbReference type="InterPro" id="IPR050583">
    <property type="entry name" value="Mycobacterial_A85_antigen"/>
</dbReference>
<dbReference type="PANTHER" id="PTHR48098:SF1">
    <property type="entry name" value="DIACYLGLYCEROL ACYLTRANSFERASE_MYCOLYLTRANSFERASE AG85A"/>
    <property type="match status" value="1"/>
</dbReference>
<keyword evidence="1" id="KW-0732">Signal</keyword>
<protein>
    <submittedName>
        <fullName evidence="2">Esterase</fullName>
    </submittedName>
</protein>
<accession>A0A097IDK1</accession>
<evidence type="ECO:0000313" key="3">
    <source>
        <dbReference type="Proteomes" id="UP000029914"/>
    </source>
</evidence>
<gene>
    <name evidence="2" type="ORF">CDOO_02190</name>
</gene>
<evidence type="ECO:0000256" key="1">
    <source>
        <dbReference type="SAM" id="SignalP"/>
    </source>
</evidence>
<dbReference type="PANTHER" id="PTHR48098">
    <property type="entry name" value="ENTEROCHELIN ESTERASE-RELATED"/>
    <property type="match status" value="1"/>
</dbReference>
<name>A0A097IDK1_9CORY</name>
<evidence type="ECO:0000313" key="2">
    <source>
        <dbReference type="EMBL" id="AIT60195.1"/>
    </source>
</evidence>
<dbReference type="Pfam" id="PF00756">
    <property type="entry name" value="Esterase"/>
    <property type="match status" value="1"/>
</dbReference>